<keyword evidence="1" id="KW-0479">Metal-binding</keyword>
<dbReference type="EMBL" id="QRBI01000095">
    <property type="protein sequence ID" value="RMC19094.1"/>
    <property type="molecule type" value="Genomic_DNA"/>
</dbReference>
<dbReference type="Gene3D" id="2.30.30.10">
    <property type="entry name" value="Integrase, C-terminal domain superfamily, retroviral"/>
    <property type="match status" value="1"/>
</dbReference>
<evidence type="ECO:0000313" key="3">
    <source>
        <dbReference type="EMBL" id="RMC19094.1"/>
    </source>
</evidence>
<dbReference type="Pfam" id="PF02106">
    <property type="entry name" value="Fanconi_C"/>
    <property type="match status" value="3"/>
</dbReference>
<gene>
    <name evidence="3" type="ORF">DUI87_03698</name>
</gene>
<dbReference type="OrthoDB" id="10046159at2759"/>
<dbReference type="InterPro" id="IPR008916">
    <property type="entry name" value="Retrov_capsid_C"/>
</dbReference>
<organism evidence="3 4">
    <name type="scientific">Hirundo rustica rustica</name>
    <dbReference type="NCBI Taxonomy" id="333673"/>
    <lineage>
        <taxon>Eukaryota</taxon>
        <taxon>Metazoa</taxon>
        <taxon>Chordata</taxon>
        <taxon>Craniata</taxon>
        <taxon>Vertebrata</taxon>
        <taxon>Euteleostomi</taxon>
        <taxon>Archelosauria</taxon>
        <taxon>Archosauria</taxon>
        <taxon>Dinosauria</taxon>
        <taxon>Saurischia</taxon>
        <taxon>Theropoda</taxon>
        <taxon>Coelurosauria</taxon>
        <taxon>Aves</taxon>
        <taxon>Neognathae</taxon>
        <taxon>Neoaves</taxon>
        <taxon>Telluraves</taxon>
        <taxon>Australaves</taxon>
        <taxon>Passeriformes</taxon>
        <taxon>Sylvioidea</taxon>
        <taxon>Hirundinidae</taxon>
        <taxon>Hirundo</taxon>
    </lineage>
</organism>
<dbReference type="InterPro" id="IPR036875">
    <property type="entry name" value="Znf_CCHC_sf"/>
</dbReference>
<dbReference type="SUPFAM" id="SSF57756">
    <property type="entry name" value="Retrovirus zinc finger-like domains"/>
    <property type="match status" value="1"/>
</dbReference>
<dbReference type="GO" id="GO:0034599">
    <property type="term" value="P:cellular response to oxidative stress"/>
    <property type="evidence" value="ECO:0007669"/>
    <property type="project" value="TreeGrafter"/>
</dbReference>
<keyword evidence="1" id="KW-0862">Zinc</keyword>
<dbReference type="Gene3D" id="4.10.60.10">
    <property type="entry name" value="Zinc finger, CCHC-type"/>
    <property type="match status" value="1"/>
</dbReference>
<evidence type="ECO:0000313" key="4">
    <source>
        <dbReference type="Proteomes" id="UP000269221"/>
    </source>
</evidence>
<dbReference type="GO" id="GO:0008270">
    <property type="term" value="F:zinc ion binding"/>
    <property type="evidence" value="ECO:0007669"/>
    <property type="project" value="UniProtKB-KW"/>
</dbReference>
<name>A0A3M0L5A3_HIRRU</name>
<dbReference type="STRING" id="333673.A0A3M0L5A3"/>
<dbReference type="InterPro" id="IPR001878">
    <property type="entry name" value="Znf_CCHC"/>
</dbReference>
<feature type="domain" description="CCHC-type" evidence="2">
    <location>
        <begin position="405"/>
        <end position="419"/>
    </location>
</feature>
<keyword evidence="4" id="KW-1185">Reference proteome</keyword>
<comment type="caution">
    <text evidence="3">The sequence shown here is derived from an EMBL/GenBank/DDBJ whole genome shotgun (WGS) entry which is preliminary data.</text>
</comment>
<dbReference type="GO" id="GO:0043240">
    <property type="term" value="C:Fanconi anaemia nuclear complex"/>
    <property type="evidence" value="ECO:0007669"/>
    <property type="project" value="InterPro"/>
</dbReference>
<accession>A0A3M0L5A3</accession>
<proteinExistence type="predicted"/>
<dbReference type="InterPro" id="IPR000686">
    <property type="entry name" value="FANCC"/>
</dbReference>
<reference evidence="3 4" key="1">
    <citation type="submission" date="2018-07" db="EMBL/GenBank/DDBJ databases">
        <title>A high quality draft genome assembly of the barn swallow (H. rustica rustica).</title>
        <authorList>
            <person name="Formenti G."/>
            <person name="Chiara M."/>
            <person name="Poveda L."/>
            <person name="Francoijs K.-J."/>
            <person name="Bonisoli-Alquati A."/>
            <person name="Canova L."/>
            <person name="Gianfranceschi L."/>
            <person name="Horner D.S."/>
            <person name="Saino N."/>
        </authorList>
    </citation>
    <scope>NUCLEOTIDE SEQUENCE [LARGE SCALE GENOMIC DNA]</scope>
    <source>
        <strain evidence="3">Chelidonia</strain>
        <tissue evidence="3">Blood</tissue>
    </source>
</reference>
<dbReference type="InterPro" id="IPR036862">
    <property type="entry name" value="Integrase_C_dom_sf_retrovir"/>
</dbReference>
<dbReference type="Gene3D" id="1.10.1200.30">
    <property type="match status" value="1"/>
</dbReference>
<dbReference type="GO" id="GO:0006289">
    <property type="term" value="P:nucleotide-excision repair"/>
    <property type="evidence" value="ECO:0007669"/>
    <property type="project" value="TreeGrafter"/>
</dbReference>
<evidence type="ECO:0000259" key="2">
    <source>
        <dbReference type="PROSITE" id="PS50158"/>
    </source>
</evidence>
<sequence>MAQDTTVPKLNFEYWLDKAIEWGQATTLESQKDVCLHLPQLQEFLHQLYETIKHLQGSTVAIQQFPLIGQLLGRLCWNPFVIGYDESQKTLMWCLCCLYSSEPQNAVELKANSWIRSLLCHLLCSSKWESNEAETSTFISVLGYTSADYYCHLVKNMVVSLVTELRENQFHGLNIQESTSASRVNAVSIFCVPLITLPDLIPLLETLLLYHGGSSKEILSSEFLEAVNEAFLKLLQTLHQLHCPSLDLIQPLNVLAVRHFAEVQPQAASHPAVFRIVNEIFKNALMETDGTSEVVTIIQVFTQLFLQVHQNENKQVKNEGAQEQVLEELALADADEQCKAAILSLSIEPASALHDMLQVCARKIPFITAHQNHSSRVKPPQKAAAADTVLPVPVPRPPLKRGTTCLLCDQAGHWASQCPLKKQFLDFWDNGDRSSQGFKGNFSKKIENVNVKLNNPALTSSALQQKSPDMIVKDPATRETKSPHDLVTWGCGSLTDLFEIWFLVACFGEWLDVAAEQLLKAAVEPDAVLWLVAFYYCPKNENQQRNQTMVGNVCTHNIGFCPPPLYFRSETLKEQNLVIGTKNEIFRVEAEAVYNHLMMLFSCADLSLKDLEAAVHRVVGIGQCCNHRLTTHLLINFLLFSPGGPKLAQECIYHITETTDTSKEVYNLLTRTAYRLNHSGEENQRTMKLLNELLQKLTFKV</sequence>
<keyword evidence="1" id="KW-0863">Zinc-finger</keyword>
<protein>
    <recommendedName>
        <fullName evidence="2">CCHC-type domain-containing protein</fullName>
    </recommendedName>
</protein>
<dbReference type="Proteomes" id="UP000269221">
    <property type="component" value="Unassembled WGS sequence"/>
</dbReference>
<dbReference type="GO" id="GO:0036297">
    <property type="term" value="P:interstrand cross-link repair"/>
    <property type="evidence" value="ECO:0007669"/>
    <property type="project" value="InterPro"/>
</dbReference>
<dbReference type="PROSITE" id="PS50158">
    <property type="entry name" value="ZF_CCHC"/>
    <property type="match status" value="1"/>
</dbReference>
<dbReference type="PANTHER" id="PTHR16798">
    <property type="entry name" value="FANCONI ANEMIA GROUP C PROTEIN FANCC"/>
    <property type="match status" value="1"/>
</dbReference>
<dbReference type="GO" id="GO:0003676">
    <property type="term" value="F:nucleic acid binding"/>
    <property type="evidence" value="ECO:0007669"/>
    <property type="project" value="InterPro"/>
</dbReference>
<dbReference type="PRINTS" id="PR00494">
    <property type="entry name" value="FANCONICGENE"/>
</dbReference>
<dbReference type="PANTHER" id="PTHR16798:SF0">
    <property type="entry name" value="FANCONI ANEMIA GROUP C PROTEIN"/>
    <property type="match status" value="1"/>
</dbReference>
<evidence type="ECO:0000256" key="1">
    <source>
        <dbReference type="PROSITE-ProRule" id="PRU00047"/>
    </source>
</evidence>
<dbReference type="AlphaFoldDB" id="A0A3M0L5A3"/>